<proteinExistence type="predicted"/>
<feature type="chain" id="PRO_5024316708" description="Transmembrane protein" evidence="3">
    <location>
        <begin position="25"/>
        <end position="93"/>
    </location>
</feature>
<sequence>MATIPSVLIVFLGAIIMMSLTVDSNPIPDPDPNPSPVPVLPLVAVAAARVAAPHIIRAAPKIIRGVSRKNNKKAYQNKRTKGTTERKGNKRRG</sequence>
<keyword evidence="2" id="KW-0472">Membrane</keyword>
<evidence type="ECO:0000256" key="3">
    <source>
        <dbReference type="SAM" id="SignalP"/>
    </source>
</evidence>
<comment type="caution">
    <text evidence="4">The sequence shown here is derived from an EMBL/GenBank/DDBJ whole genome shotgun (WGS) entry which is preliminary data.</text>
</comment>
<gene>
    <name evidence="4" type="ORF">Anas_11129</name>
</gene>
<protein>
    <recommendedName>
        <fullName evidence="6">Transmembrane protein</fullName>
    </recommendedName>
</protein>
<keyword evidence="2" id="KW-0812">Transmembrane</keyword>
<keyword evidence="5" id="KW-1185">Reference proteome</keyword>
<name>A0A5N5T8P5_9CRUS</name>
<accession>A0A5N5T8P5</accession>
<evidence type="ECO:0000256" key="1">
    <source>
        <dbReference type="SAM" id="MobiDB-lite"/>
    </source>
</evidence>
<dbReference type="AlphaFoldDB" id="A0A5N5T8P5"/>
<keyword evidence="3" id="KW-0732">Signal</keyword>
<keyword evidence="2" id="KW-1133">Transmembrane helix</keyword>
<dbReference type="EMBL" id="SEYY01006130">
    <property type="protein sequence ID" value="KAB7502991.1"/>
    <property type="molecule type" value="Genomic_DNA"/>
</dbReference>
<evidence type="ECO:0000256" key="2">
    <source>
        <dbReference type="SAM" id="Phobius"/>
    </source>
</evidence>
<feature type="region of interest" description="Disordered" evidence="1">
    <location>
        <begin position="67"/>
        <end position="93"/>
    </location>
</feature>
<feature type="signal peptide" evidence="3">
    <location>
        <begin position="1"/>
        <end position="24"/>
    </location>
</feature>
<organism evidence="4 5">
    <name type="scientific">Armadillidium nasatum</name>
    <dbReference type="NCBI Taxonomy" id="96803"/>
    <lineage>
        <taxon>Eukaryota</taxon>
        <taxon>Metazoa</taxon>
        <taxon>Ecdysozoa</taxon>
        <taxon>Arthropoda</taxon>
        <taxon>Crustacea</taxon>
        <taxon>Multicrustacea</taxon>
        <taxon>Malacostraca</taxon>
        <taxon>Eumalacostraca</taxon>
        <taxon>Peracarida</taxon>
        <taxon>Isopoda</taxon>
        <taxon>Oniscidea</taxon>
        <taxon>Crinocheta</taxon>
        <taxon>Armadillidiidae</taxon>
        <taxon>Armadillidium</taxon>
    </lineage>
</organism>
<feature type="compositionally biased region" description="Basic residues" evidence="1">
    <location>
        <begin position="67"/>
        <end position="81"/>
    </location>
</feature>
<dbReference type="Proteomes" id="UP000326759">
    <property type="component" value="Unassembled WGS sequence"/>
</dbReference>
<evidence type="ECO:0000313" key="5">
    <source>
        <dbReference type="Proteomes" id="UP000326759"/>
    </source>
</evidence>
<feature type="transmembrane region" description="Helical" evidence="2">
    <location>
        <begin position="40"/>
        <end position="59"/>
    </location>
</feature>
<evidence type="ECO:0008006" key="6">
    <source>
        <dbReference type="Google" id="ProtNLM"/>
    </source>
</evidence>
<reference evidence="4 5" key="1">
    <citation type="journal article" date="2019" name="PLoS Biol.">
        <title>Sex chromosomes control vertical transmission of feminizing Wolbachia symbionts in an isopod.</title>
        <authorList>
            <person name="Becking T."/>
            <person name="Chebbi M.A."/>
            <person name="Giraud I."/>
            <person name="Moumen B."/>
            <person name="Laverre T."/>
            <person name="Caubet Y."/>
            <person name="Peccoud J."/>
            <person name="Gilbert C."/>
            <person name="Cordaux R."/>
        </authorList>
    </citation>
    <scope>NUCLEOTIDE SEQUENCE [LARGE SCALE GENOMIC DNA]</scope>
    <source>
        <strain evidence="4">ANa2</strain>
        <tissue evidence="4">Whole body excluding digestive tract and cuticle</tissue>
    </source>
</reference>
<evidence type="ECO:0000313" key="4">
    <source>
        <dbReference type="EMBL" id="KAB7502991.1"/>
    </source>
</evidence>